<evidence type="ECO:0000313" key="5">
    <source>
        <dbReference type="Proteomes" id="UP000590511"/>
    </source>
</evidence>
<proteinExistence type="inferred from homology"/>
<dbReference type="Proteomes" id="UP000590511">
    <property type="component" value="Unassembled WGS sequence"/>
</dbReference>
<dbReference type="InterPro" id="IPR012223">
    <property type="entry name" value="TEII"/>
</dbReference>
<protein>
    <submittedName>
        <fullName evidence="3 4">Thioesterase</fullName>
    </submittedName>
</protein>
<dbReference type="InterPro" id="IPR029058">
    <property type="entry name" value="AB_hydrolase_fold"/>
</dbReference>
<dbReference type="GO" id="GO:0008610">
    <property type="term" value="P:lipid biosynthetic process"/>
    <property type="evidence" value="ECO:0007669"/>
    <property type="project" value="TreeGrafter"/>
</dbReference>
<dbReference type="Pfam" id="PF00975">
    <property type="entry name" value="Thioesterase"/>
    <property type="match status" value="1"/>
</dbReference>
<evidence type="ECO:0000313" key="6">
    <source>
        <dbReference type="Proteomes" id="UP000631312"/>
    </source>
</evidence>
<comment type="similarity">
    <text evidence="1">Belongs to the thioesterase family.</text>
</comment>
<reference evidence="3 6" key="2">
    <citation type="submission" date="2021-01" db="EMBL/GenBank/DDBJ databases">
        <title>Whole genome shotgun sequence of Actinoplanes lobatus NBRC 12513.</title>
        <authorList>
            <person name="Komaki H."/>
            <person name="Tamura T."/>
        </authorList>
    </citation>
    <scope>NUCLEOTIDE SEQUENCE [LARGE SCALE GENOMIC DNA]</scope>
    <source>
        <strain evidence="3 6">NBRC 12513</strain>
    </source>
</reference>
<evidence type="ECO:0000313" key="4">
    <source>
        <dbReference type="EMBL" id="MBB4752211.1"/>
    </source>
</evidence>
<evidence type="ECO:0000259" key="2">
    <source>
        <dbReference type="Pfam" id="PF00975"/>
    </source>
</evidence>
<dbReference type="AlphaFoldDB" id="A0A7W7HKH3"/>
<dbReference type="Proteomes" id="UP000631312">
    <property type="component" value="Unassembled WGS sequence"/>
</dbReference>
<dbReference type="RefSeq" id="WP_229807180.1">
    <property type="nucleotide sequence ID" value="NZ_BOMP01000183.1"/>
</dbReference>
<dbReference type="EMBL" id="BOMP01000183">
    <property type="protein sequence ID" value="GIE46024.1"/>
    <property type="molecule type" value="Genomic_DNA"/>
</dbReference>
<reference evidence="4 5" key="1">
    <citation type="submission" date="2020-08" db="EMBL/GenBank/DDBJ databases">
        <title>Sequencing the genomes of 1000 actinobacteria strains.</title>
        <authorList>
            <person name="Klenk H.-P."/>
        </authorList>
    </citation>
    <scope>NUCLEOTIDE SEQUENCE [LARGE SCALE GENOMIC DNA]</scope>
    <source>
        <strain evidence="4 5">DSM 43150</strain>
    </source>
</reference>
<keyword evidence="6" id="KW-1185">Reference proteome</keyword>
<dbReference type="PANTHER" id="PTHR11487">
    <property type="entry name" value="THIOESTERASE"/>
    <property type="match status" value="1"/>
</dbReference>
<accession>A0A7W7HKH3</accession>
<comment type="caution">
    <text evidence="4">The sequence shown here is derived from an EMBL/GenBank/DDBJ whole genome shotgun (WGS) entry which is preliminary data.</text>
</comment>
<organism evidence="4 5">
    <name type="scientific">Actinoplanes lobatus</name>
    <dbReference type="NCBI Taxonomy" id="113568"/>
    <lineage>
        <taxon>Bacteria</taxon>
        <taxon>Bacillati</taxon>
        <taxon>Actinomycetota</taxon>
        <taxon>Actinomycetes</taxon>
        <taxon>Micromonosporales</taxon>
        <taxon>Micromonosporaceae</taxon>
        <taxon>Actinoplanes</taxon>
    </lineage>
</organism>
<dbReference type="Gene3D" id="3.40.50.1820">
    <property type="entry name" value="alpha/beta hydrolase"/>
    <property type="match status" value="1"/>
</dbReference>
<dbReference type="InterPro" id="IPR001031">
    <property type="entry name" value="Thioesterase"/>
</dbReference>
<evidence type="ECO:0000256" key="1">
    <source>
        <dbReference type="ARBA" id="ARBA00007169"/>
    </source>
</evidence>
<evidence type="ECO:0000313" key="3">
    <source>
        <dbReference type="EMBL" id="GIE46024.1"/>
    </source>
</evidence>
<dbReference type="SUPFAM" id="SSF53474">
    <property type="entry name" value="alpha/beta-Hydrolases"/>
    <property type="match status" value="1"/>
</dbReference>
<dbReference type="EMBL" id="JACHNC010000001">
    <property type="protein sequence ID" value="MBB4752211.1"/>
    <property type="molecule type" value="Genomic_DNA"/>
</dbReference>
<name>A0A7W7HKH3_9ACTN</name>
<sequence>MSAGSWLVRPASPDSRARIFCFPYSGAGASAFRAWPHTVGDVEICPVQFPGRENRLAEPHYGTYRRLAAALVDGLGPALDRPYAFFGHCAGVLPAFEAAVVLRERGLPQPECLYVSGQLAPHDSARDRMLTMTEPELRADLESVVRGRGLEPWPDMIRMGLSVLLRDLDAAREYRRAEPILVGFPIVVLHWRDDEEVSLDGLQGWRDYAESVEFRVVDGGHHDFMNASADLLHAVTSWR</sequence>
<gene>
    <name evidence="3" type="ORF">Alo02nite_89220</name>
    <name evidence="4" type="ORF">BJ964_006372</name>
</gene>
<dbReference type="PANTHER" id="PTHR11487:SF0">
    <property type="entry name" value="S-ACYL FATTY ACID SYNTHASE THIOESTERASE, MEDIUM CHAIN"/>
    <property type="match status" value="1"/>
</dbReference>
<feature type="domain" description="Thioesterase" evidence="2">
    <location>
        <begin position="18"/>
        <end position="228"/>
    </location>
</feature>